<reference evidence="1" key="2">
    <citation type="journal article" date="2015" name="Fish Shellfish Immunol.">
        <title>Early steps in the European eel (Anguilla anguilla)-Vibrio vulnificus interaction in the gills: Role of the RtxA13 toxin.</title>
        <authorList>
            <person name="Callol A."/>
            <person name="Pajuelo D."/>
            <person name="Ebbesson L."/>
            <person name="Teles M."/>
            <person name="MacKenzie S."/>
            <person name="Amaro C."/>
        </authorList>
    </citation>
    <scope>NUCLEOTIDE SEQUENCE</scope>
</reference>
<reference evidence="1" key="1">
    <citation type="submission" date="2014-11" db="EMBL/GenBank/DDBJ databases">
        <authorList>
            <person name="Amaro Gonzalez C."/>
        </authorList>
    </citation>
    <scope>NUCLEOTIDE SEQUENCE</scope>
</reference>
<accession>A0A0E9X676</accession>
<sequence length="79" mass="8500">MYHQLAQACSLDICEIGHCISLAVFTPSTKTFTIESGMPLASCKTEHSEGMDKPVTCSRTCVHTGASVLACSYRKATRS</sequence>
<name>A0A0E9X676_ANGAN</name>
<dbReference type="EMBL" id="GBXM01011217">
    <property type="protein sequence ID" value="JAH97360.1"/>
    <property type="molecule type" value="Transcribed_RNA"/>
</dbReference>
<evidence type="ECO:0000313" key="1">
    <source>
        <dbReference type="EMBL" id="JAH97360.1"/>
    </source>
</evidence>
<dbReference type="AlphaFoldDB" id="A0A0E9X676"/>
<protein>
    <submittedName>
        <fullName evidence="1">Uncharacterized protein</fullName>
    </submittedName>
</protein>
<proteinExistence type="predicted"/>
<organism evidence="1">
    <name type="scientific">Anguilla anguilla</name>
    <name type="common">European freshwater eel</name>
    <name type="synonym">Muraena anguilla</name>
    <dbReference type="NCBI Taxonomy" id="7936"/>
    <lineage>
        <taxon>Eukaryota</taxon>
        <taxon>Metazoa</taxon>
        <taxon>Chordata</taxon>
        <taxon>Craniata</taxon>
        <taxon>Vertebrata</taxon>
        <taxon>Euteleostomi</taxon>
        <taxon>Actinopterygii</taxon>
        <taxon>Neopterygii</taxon>
        <taxon>Teleostei</taxon>
        <taxon>Anguilliformes</taxon>
        <taxon>Anguillidae</taxon>
        <taxon>Anguilla</taxon>
    </lineage>
</organism>